<comment type="caution">
    <text evidence="10">The sequence shown here is derived from an EMBL/GenBank/DDBJ whole genome shotgun (WGS) entry which is preliminary data.</text>
</comment>
<accession>A0A6A7Y3F3</accession>
<dbReference type="InterPro" id="IPR000100">
    <property type="entry name" value="RNase_P"/>
</dbReference>
<dbReference type="HAMAP" id="MF_00227">
    <property type="entry name" value="RNase_P"/>
    <property type="match status" value="1"/>
</dbReference>
<dbReference type="GO" id="GO:0030677">
    <property type="term" value="C:ribonuclease P complex"/>
    <property type="evidence" value="ECO:0007669"/>
    <property type="project" value="TreeGrafter"/>
</dbReference>
<evidence type="ECO:0000313" key="10">
    <source>
        <dbReference type="EMBL" id="MQT12907.1"/>
    </source>
</evidence>
<comment type="subunit">
    <text evidence="7">Consists of a catalytic RNA component (M1 or rnpB) and a protein subunit.</text>
</comment>
<dbReference type="Gene3D" id="3.30.230.10">
    <property type="match status" value="1"/>
</dbReference>
<dbReference type="RefSeq" id="WP_312861529.1">
    <property type="nucleotide sequence ID" value="NZ_VWNA01000001.1"/>
</dbReference>
<dbReference type="NCBIfam" id="TIGR00188">
    <property type="entry name" value="rnpA"/>
    <property type="match status" value="1"/>
</dbReference>
<keyword evidence="3 7" id="KW-0540">Nuclease</keyword>
<dbReference type="GO" id="GO:0004526">
    <property type="term" value="F:ribonuclease P activity"/>
    <property type="evidence" value="ECO:0007669"/>
    <property type="project" value="UniProtKB-UniRule"/>
</dbReference>
<dbReference type="PANTHER" id="PTHR33992:SF1">
    <property type="entry name" value="RIBONUCLEASE P PROTEIN COMPONENT"/>
    <property type="match status" value="1"/>
</dbReference>
<dbReference type="InterPro" id="IPR014721">
    <property type="entry name" value="Ribsml_uS5_D2-typ_fold_subgr"/>
</dbReference>
<dbReference type="EMBL" id="VWNA01000001">
    <property type="protein sequence ID" value="MQT12907.1"/>
    <property type="molecule type" value="Genomic_DNA"/>
</dbReference>
<keyword evidence="2 7" id="KW-0819">tRNA processing</keyword>
<keyword evidence="11" id="KW-1185">Reference proteome</keyword>
<evidence type="ECO:0000256" key="1">
    <source>
        <dbReference type="ARBA" id="ARBA00002663"/>
    </source>
</evidence>
<keyword evidence="6 7" id="KW-0694">RNA-binding</keyword>
<comment type="similarity">
    <text evidence="7">Belongs to the RnpA family.</text>
</comment>
<dbReference type="SUPFAM" id="SSF54211">
    <property type="entry name" value="Ribosomal protein S5 domain 2-like"/>
    <property type="match status" value="1"/>
</dbReference>
<feature type="compositionally biased region" description="Pro residues" evidence="9">
    <location>
        <begin position="137"/>
        <end position="146"/>
    </location>
</feature>
<organism evidence="10 11">
    <name type="scientific">Segnochrobactrum spirostomi</name>
    <dbReference type="NCBI Taxonomy" id="2608987"/>
    <lineage>
        <taxon>Bacteria</taxon>
        <taxon>Pseudomonadati</taxon>
        <taxon>Pseudomonadota</taxon>
        <taxon>Alphaproteobacteria</taxon>
        <taxon>Hyphomicrobiales</taxon>
        <taxon>Segnochrobactraceae</taxon>
        <taxon>Segnochrobactrum</taxon>
    </lineage>
</organism>
<proteinExistence type="inferred from homology"/>
<name>A0A6A7Y3F3_9HYPH</name>
<dbReference type="GO" id="GO:0001682">
    <property type="term" value="P:tRNA 5'-leader removal"/>
    <property type="evidence" value="ECO:0007669"/>
    <property type="project" value="UniProtKB-UniRule"/>
</dbReference>
<evidence type="ECO:0000256" key="3">
    <source>
        <dbReference type="ARBA" id="ARBA00022722"/>
    </source>
</evidence>
<dbReference type="AlphaFoldDB" id="A0A6A7Y3F3"/>
<keyword evidence="4 7" id="KW-0255">Endonuclease</keyword>
<evidence type="ECO:0000256" key="2">
    <source>
        <dbReference type="ARBA" id="ARBA00022694"/>
    </source>
</evidence>
<comment type="catalytic activity">
    <reaction evidence="7">
        <text>Endonucleolytic cleavage of RNA, removing 5'-extranucleotides from tRNA precursor.</text>
        <dbReference type="EC" id="3.1.26.5"/>
    </reaction>
</comment>
<reference evidence="10 11" key="1">
    <citation type="submission" date="2019-09" db="EMBL/GenBank/DDBJ databases">
        <title>Segnochrobactrum spirostomi gen. nov., sp. nov., isolated from the ciliate Spirostomum cf. yagiui and description of a novel family, Segnochrobactraceae fam. nov. within the order Rhizobiales of the class Alphaproteobacteria.</title>
        <authorList>
            <person name="Akter S."/>
            <person name="Shazib S.U.A."/>
            <person name="Shin M.K."/>
        </authorList>
    </citation>
    <scope>NUCLEOTIDE SEQUENCE [LARGE SCALE GENOMIC DNA]</scope>
    <source>
        <strain evidence="10 11">Sp-1</strain>
    </source>
</reference>
<dbReference type="PROSITE" id="PS00648">
    <property type="entry name" value="RIBONUCLEASE_P"/>
    <property type="match status" value="1"/>
</dbReference>
<dbReference type="InterPro" id="IPR020539">
    <property type="entry name" value="RNase_P_CS"/>
</dbReference>
<evidence type="ECO:0000256" key="7">
    <source>
        <dbReference type="HAMAP-Rule" id="MF_00227"/>
    </source>
</evidence>
<evidence type="ECO:0000256" key="9">
    <source>
        <dbReference type="SAM" id="MobiDB-lite"/>
    </source>
</evidence>
<dbReference type="PANTHER" id="PTHR33992">
    <property type="entry name" value="RIBONUCLEASE P PROTEIN COMPONENT"/>
    <property type="match status" value="1"/>
</dbReference>
<evidence type="ECO:0000256" key="4">
    <source>
        <dbReference type="ARBA" id="ARBA00022759"/>
    </source>
</evidence>
<dbReference type="Pfam" id="PF00825">
    <property type="entry name" value="Ribonuclease_P"/>
    <property type="match status" value="1"/>
</dbReference>
<comment type="function">
    <text evidence="1 7">RNaseP catalyzes the removal of the 5'-leader sequence from pre-tRNA to produce the mature 5'-terminus. It can also cleave other RNA substrates such as 4.5S RNA. The protein component plays an auxiliary but essential role in vivo by binding to the 5'-leader sequence and broadening the substrate specificity of the ribozyme.</text>
</comment>
<evidence type="ECO:0000256" key="6">
    <source>
        <dbReference type="ARBA" id="ARBA00022884"/>
    </source>
</evidence>
<dbReference type="InterPro" id="IPR020568">
    <property type="entry name" value="Ribosomal_Su5_D2-typ_SF"/>
</dbReference>
<gene>
    <name evidence="7 10" type="primary">rnpA</name>
    <name evidence="10" type="ORF">F0357_09660</name>
</gene>
<sequence length="146" mass="15723">MTRLKKRAEFVAAAKGSRTERRAFVVQARPRGAGTTTDDVEPARFGFTVTKRTVAKAVERNRIRRRLRAAASACAPKARLGCDYVLIGRPEALTIAFADLVGDLAGALERLDRALDPSRGGKAGRSTAKRSERPGGPAGPPPETRR</sequence>
<dbReference type="GO" id="GO:0042781">
    <property type="term" value="F:3'-tRNA processing endoribonuclease activity"/>
    <property type="evidence" value="ECO:0007669"/>
    <property type="project" value="TreeGrafter"/>
</dbReference>
<evidence type="ECO:0000256" key="8">
    <source>
        <dbReference type="NCBIfam" id="TIGR00188"/>
    </source>
</evidence>
<protein>
    <recommendedName>
        <fullName evidence="7 8">Ribonuclease P protein component</fullName>
        <shortName evidence="7">RNase P protein</shortName>
        <shortName evidence="7">RNaseP protein</shortName>
        <ecNumber evidence="7 8">3.1.26.5</ecNumber>
    </recommendedName>
    <alternativeName>
        <fullName evidence="7">Protein C5</fullName>
    </alternativeName>
</protein>
<dbReference type="GO" id="GO:0000049">
    <property type="term" value="F:tRNA binding"/>
    <property type="evidence" value="ECO:0007669"/>
    <property type="project" value="UniProtKB-UniRule"/>
</dbReference>
<evidence type="ECO:0000313" key="11">
    <source>
        <dbReference type="Proteomes" id="UP000332515"/>
    </source>
</evidence>
<dbReference type="Proteomes" id="UP000332515">
    <property type="component" value="Unassembled WGS sequence"/>
</dbReference>
<evidence type="ECO:0000256" key="5">
    <source>
        <dbReference type="ARBA" id="ARBA00022801"/>
    </source>
</evidence>
<feature type="region of interest" description="Disordered" evidence="9">
    <location>
        <begin position="111"/>
        <end position="146"/>
    </location>
</feature>
<keyword evidence="5 7" id="KW-0378">Hydrolase</keyword>
<dbReference type="EC" id="3.1.26.5" evidence="7 8"/>